<dbReference type="GO" id="GO:0005524">
    <property type="term" value="F:ATP binding"/>
    <property type="evidence" value="ECO:0007669"/>
    <property type="project" value="UniProtKB-KW"/>
</dbReference>
<dbReference type="AlphaFoldDB" id="A0A7S4VER6"/>
<dbReference type="InterPro" id="IPR000719">
    <property type="entry name" value="Prot_kinase_dom"/>
</dbReference>
<keyword evidence="2" id="KW-0723">Serine/threonine-protein kinase</keyword>
<feature type="region of interest" description="Disordered" evidence="9">
    <location>
        <begin position="1"/>
        <end position="21"/>
    </location>
</feature>
<evidence type="ECO:0000256" key="4">
    <source>
        <dbReference type="ARBA" id="ARBA00022741"/>
    </source>
</evidence>
<dbReference type="Pfam" id="PF00069">
    <property type="entry name" value="Pkinase"/>
    <property type="match status" value="2"/>
</dbReference>
<dbReference type="PANTHER" id="PTHR43895">
    <property type="entry name" value="CALCIUM/CALMODULIN-DEPENDENT PROTEIN KINASE KINASE-RELATED"/>
    <property type="match status" value="1"/>
</dbReference>
<keyword evidence="4" id="KW-0547">Nucleotide-binding</keyword>
<organism evidence="11">
    <name type="scientific">Ditylum brightwellii</name>
    <dbReference type="NCBI Taxonomy" id="49249"/>
    <lineage>
        <taxon>Eukaryota</taxon>
        <taxon>Sar</taxon>
        <taxon>Stramenopiles</taxon>
        <taxon>Ochrophyta</taxon>
        <taxon>Bacillariophyta</taxon>
        <taxon>Mediophyceae</taxon>
        <taxon>Lithodesmiophycidae</taxon>
        <taxon>Lithodesmiales</taxon>
        <taxon>Lithodesmiaceae</taxon>
        <taxon>Ditylum</taxon>
    </lineage>
</organism>
<dbReference type="Gene3D" id="1.10.510.10">
    <property type="entry name" value="Transferase(Phosphotransferase) domain 1"/>
    <property type="match status" value="1"/>
</dbReference>
<name>A0A7S4VER6_9STRA</name>
<dbReference type="GO" id="GO:0007165">
    <property type="term" value="P:signal transduction"/>
    <property type="evidence" value="ECO:0007669"/>
    <property type="project" value="TreeGrafter"/>
</dbReference>
<accession>A0A7S4VER6</accession>
<dbReference type="Gene3D" id="3.30.200.20">
    <property type="entry name" value="Phosphorylase Kinase, domain 1"/>
    <property type="match status" value="1"/>
</dbReference>
<gene>
    <name evidence="11" type="ORF">DBRI00130_LOCUS7823</name>
</gene>
<dbReference type="GO" id="GO:0004674">
    <property type="term" value="F:protein serine/threonine kinase activity"/>
    <property type="evidence" value="ECO:0007669"/>
    <property type="project" value="UniProtKB-KW"/>
</dbReference>
<dbReference type="PROSITE" id="PS50011">
    <property type="entry name" value="PROTEIN_KINASE_DOM"/>
    <property type="match status" value="1"/>
</dbReference>
<dbReference type="SUPFAM" id="SSF56112">
    <property type="entry name" value="Protein kinase-like (PK-like)"/>
    <property type="match status" value="1"/>
</dbReference>
<evidence type="ECO:0000256" key="2">
    <source>
        <dbReference type="ARBA" id="ARBA00022527"/>
    </source>
</evidence>
<evidence type="ECO:0000256" key="1">
    <source>
        <dbReference type="ARBA" id="ARBA00012513"/>
    </source>
</evidence>
<evidence type="ECO:0000259" key="10">
    <source>
        <dbReference type="PROSITE" id="PS50011"/>
    </source>
</evidence>
<feature type="domain" description="Protein kinase" evidence="10">
    <location>
        <begin position="93"/>
        <end position="528"/>
    </location>
</feature>
<evidence type="ECO:0000256" key="9">
    <source>
        <dbReference type="SAM" id="MobiDB-lite"/>
    </source>
</evidence>
<dbReference type="InterPro" id="IPR011009">
    <property type="entry name" value="Kinase-like_dom_sf"/>
</dbReference>
<evidence type="ECO:0000256" key="8">
    <source>
        <dbReference type="ARBA" id="ARBA00048679"/>
    </source>
</evidence>
<dbReference type="EC" id="2.7.11.1" evidence="1"/>
<protein>
    <recommendedName>
        <fullName evidence="1">non-specific serine/threonine protein kinase</fullName>
        <ecNumber evidence="1">2.7.11.1</ecNumber>
    </recommendedName>
</protein>
<comment type="catalytic activity">
    <reaction evidence="8">
        <text>L-seryl-[protein] + ATP = O-phospho-L-seryl-[protein] + ADP + H(+)</text>
        <dbReference type="Rhea" id="RHEA:17989"/>
        <dbReference type="Rhea" id="RHEA-COMP:9863"/>
        <dbReference type="Rhea" id="RHEA-COMP:11604"/>
        <dbReference type="ChEBI" id="CHEBI:15378"/>
        <dbReference type="ChEBI" id="CHEBI:29999"/>
        <dbReference type="ChEBI" id="CHEBI:30616"/>
        <dbReference type="ChEBI" id="CHEBI:83421"/>
        <dbReference type="ChEBI" id="CHEBI:456216"/>
        <dbReference type="EC" id="2.7.11.1"/>
    </reaction>
</comment>
<dbReference type="EMBL" id="HBNS01009709">
    <property type="protein sequence ID" value="CAE4593686.1"/>
    <property type="molecule type" value="Transcribed_RNA"/>
</dbReference>
<dbReference type="SMART" id="SM00220">
    <property type="entry name" value="S_TKc"/>
    <property type="match status" value="1"/>
</dbReference>
<dbReference type="PANTHER" id="PTHR43895:SF32">
    <property type="entry name" value="SERINE_THREONINE-PROTEIN KINASE CHK1"/>
    <property type="match status" value="1"/>
</dbReference>
<proteinExistence type="predicted"/>
<comment type="catalytic activity">
    <reaction evidence="7">
        <text>L-threonyl-[protein] + ATP = O-phospho-L-threonyl-[protein] + ADP + H(+)</text>
        <dbReference type="Rhea" id="RHEA:46608"/>
        <dbReference type="Rhea" id="RHEA-COMP:11060"/>
        <dbReference type="Rhea" id="RHEA-COMP:11605"/>
        <dbReference type="ChEBI" id="CHEBI:15378"/>
        <dbReference type="ChEBI" id="CHEBI:30013"/>
        <dbReference type="ChEBI" id="CHEBI:30616"/>
        <dbReference type="ChEBI" id="CHEBI:61977"/>
        <dbReference type="ChEBI" id="CHEBI:456216"/>
        <dbReference type="EC" id="2.7.11.1"/>
    </reaction>
</comment>
<keyword evidence="6" id="KW-0067">ATP-binding</keyword>
<evidence type="ECO:0000313" key="11">
    <source>
        <dbReference type="EMBL" id="CAE4593686.1"/>
    </source>
</evidence>
<keyword evidence="5" id="KW-0418">Kinase</keyword>
<evidence type="ECO:0000256" key="6">
    <source>
        <dbReference type="ARBA" id="ARBA00022840"/>
    </source>
</evidence>
<evidence type="ECO:0000256" key="5">
    <source>
        <dbReference type="ARBA" id="ARBA00022777"/>
    </source>
</evidence>
<dbReference type="PROSITE" id="PS00109">
    <property type="entry name" value="PROTEIN_KINASE_TYR"/>
    <property type="match status" value="1"/>
</dbReference>
<reference evidence="11" key="1">
    <citation type="submission" date="2021-01" db="EMBL/GenBank/DDBJ databases">
        <authorList>
            <person name="Corre E."/>
            <person name="Pelletier E."/>
            <person name="Niang G."/>
            <person name="Scheremetjew M."/>
            <person name="Finn R."/>
            <person name="Kale V."/>
            <person name="Holt S."/>
            <person name="Cochrane G."/>
            <person name="Meng A."/>
            <person name="Brown T."/>
            <person name="Cohen L."/>
        </authorList>
    </citation>
    <scope>NUCLEOTIDE SEQUENCE</scope>
    <source>
        <strain evidence="11">GSO104</strain>
    </source>
</reference>
<keyword evidence="3" id="KW-0808">Transferase</keyword>
<evidence type="ECO:0000256" key="7">
    <source>
        <dbReference type="ARBA" id="ARBA00047899"/>
    </source>
</evidence>
<sequence>MAPKQQESQQDDVDESATRRHWHEVNLRASYNDISSASCKPAGRPLDYPTTHFDIAVQPKLSTVMWPTQTPGEYVEKQYPNVLHGLHRLERGYLLEKEQGRGRFGIVFIATVLRGEKRPRQESATVEVAWDDNTGPRETTSAVSLEEEDEVTWYATSQKAAVKVVLCHDLPTAHDATEDGHTEDINTGSYNHPLLEIAATRLVGGGFDYYEGALGYHDCVDDKIGAENGLAEEAEQECHIESAIEIKKSFSICKYEAGIHNVTRLLDAYVDATHIFIVMPYYQGGELFHKLQKKGTFDEAESRYWFKQILQGLSTFHARGMCHLDLSLENVMIDHNYIDDGTGNVNERLGRAVIIDLGSSLRVPFHARLRSNSFSLHPEKDDSAYVGNGCCYNNNTNKVDSFDVVNGGLRCIMSPLPTTIGKIAYLPPEFLPSSEGEQREPFDPFAVDLWASAVMLFTMLAGVEPWKEPNNKKDPKFRMVQNNGVETLFKGRDITWLSEEVINLLNQMLKADPRERLSLGEVLEHPWVTKKDD</sequence>
<evidence type="ECO:0000256" key="3">
    <source>
        <dbReference type="ARBA" id="ARBA00022679"/>
    </source>
</evidence>
<dbReference type="InterPro" id="IPR008266">
    <property type="entry name" value="Tyr_kinase_AS"/>
</dbReference>